<sequence>MAMTAEHYQQAGLALLPLGRAWSRALDGQLGRLMLGLGDELARIDAVGDRLLNEMFANNAFMLLPDWEEFAGLPDCPADDDLTIDNRRLALAAKLKMTGSLCTKFFEQLAAERGYSIQIRDYYPHHCMRPCTYPLYPESNWWTAYVYVGAPFLHNMTVLDGVTTRLKVYDYGDLECLLDRYRPAHIHFVYIFEE</sequence>
<gene>
    <name evidence="1" type="ORF">NCTC12151_00279</name>
</gene>
<organism evidence="1 2">
    <name type="scientific">Leminorella richardii</name>
    <dbReference type="NCBI Taxonomy" id="158841"/>
    <lineage>
        <taxon>Bacteria</taxon>
        <taxon>Pseudomonadati</taxon>
        <taxon>Pseudomonadota</taxon>
        <taxon>Gammaproteobacteria</taxon>
        <taxon>Enterobacterales</taxon>
        <taxon>Budviciaceae</taxon>
        <taxon>Leminorella</taxon>
    </lineage>
</organism>
<keyword evidence="2" id="KW-1185">Reference proteome</keyword>
<dbReference type="KEGG" id="lri:NCTC12151_00279"/>
<dbReference type="OrthoDB" id="6592844at2"/>
<proteinExistence type="predicted"/>
<accession>A0A2X4UPK1</accession>
<dbReference type="Proteomes" id="UP000249005">
    <property type="component" value="Chromosome 1"/>
</dbReference>
<dbReference type="EMBL" id="LS483470">
    <property type="protein sequence ID" value="SQI34910.1"/>
    <property type="molecule type" value="Genomic_DNA"/>
</dbReference>
<evidence type="ECO:0000313" key="2">
    <source>
        <dbReference type="Proteomes" id="UP000249005"/>
    </source>
</evidence>
<reference evidence="1 2" key="1">
    <citation type="submission" date="2018-06" db="EMBL/GenBank/DDBJ databases">
        <authorList>
            <consortium name="Pathogen Informatics"/>
            <person name="Doyle S."/>
        </authorList>
    </citation>
    <scope>NUCLEOTIDE SEQUENCE [LARGE SCALE GENOMIC DNA]</scope>
    <source>
        <strain evidence="1 2">NCTC12151</strain>
    </source>
</reference>
<dbReference type="Pfam" id="PF10076">
    <property type="entry name" value="Phage_Mu_Gp48"/>
    <property type="match status" value="1"/>
</dbReference>
<name>A0A2X4UPK1_9GAMM</name>
<evidence type="ECO:0000313" key="1">
    <source>
        <dbReference type="EMBL" id="SQI34910.1"/>
    </source>
</evidence>
<dbReference type="InterPro" id="IPR018755">
    <property type="entry name" value="Phage_Mu_Gp48"/>
</dbReference>
<dbReference type="RefSeq" id="WP_111738970.1">
    <property type="nucleotide sequence ID" value="NZ_LR698987.1"/>
</dbReference>
<protein>
    <submittedName>
        <fullName evidence="1">Uncharacterized protein conserved in bacteria (DUF2313)</fullName>
    </submittedName>
</protein>
<dbReference type="AlphaFoldDB" id="A0A2X4UPK1"/>